<dbReference type="EMBL" id="UYRX01001704">
    <property type="protein sequence ID" value="VDM91966.1"/>
    <property type="molecule type" value="Genomic_DNA"/>
</dbReference>
<feature type="domain" description="C2H2-type" evidence="11">
    <location>
        <begin position="821"/>
        <end position="848"/>
    </location>
</feature>
<evidence type="ECO:0000256" key="8">
    <source>
        <dbReference type="ARBA" id="ARBA00023242"/>
    </source>
</evidence>
<protein>
    <recommendedName>
        <fullName evidence="11">C2H2-type domain-containing protein</fullName>
    </recommendedName>
</protein>
<keyword evidence="2" id="KW-0479">Metal-binding</keyword>
<keyword evidence="8" id="KW-0539">Nucleus</keyword>
<organism evidence="12 13">
    <name type="scientific">Litomosoides sigmodontis</name>
    <name type="common">Filarial nematode worm</name>
    <dbReference type="NCBI Taxonomy" id="42156"/>
    <lineage>
        <taxon>Eukaryota</taxon>
        <taxon>Metazoa</taxon>
        <taxon>Ecdysozoa</taxon>
        <taxon>Nematoda</taxon>
        <taxon>Chromadorea</taxon>
        <taxon>Rhabditida</taxon>
        <taxon>Spirurina</taxon>
        <taxon>Spiruromorpha</taxon>
        <taxon>Filarioidea</taxon>
        <taxon>Onchocercidae</taxon>
        <taxon>Litomosoides</taxon>
    </lineage>
</organism>
<keyword evidence="5" id="KW-0862">Zinc</keyword>
<sequence>MAFLSGGGAGGSGTGIGGIGSGLPTVAQPVGTPCGISSTSLRPQDVQAMSPRGVASLTAAALAAVQVSTTPIPAAHLLYQQFMSAGAVAAQSQLLQGTAAAAAVSQTASTLPPPTQILPQAANVVAVAAQQQQQSLPPQQQQAAPASQSQQNHAFVLTNAAQALAINQLLLQQNPLQQQVQAALAQLLNPFAYYQPHLTALLQQNQFTASNHMQQPQQPAQIQVQNGIGAPVAVQQQQKMMENLLAEQVVRNPATHDKIDMSQSAVADSRNIGLLTSAESVKEHISRLISENEAILGQNPGLIKRRPYHRQVGSQSSVELETGIRSQSNSPGLRDVRLQFTHSQSFYESHKPLAVRVTGGPLTNGHPIVKASDKCICNFCELKFPNDAALVAHEIRCSKRAEIHSQATSSSTPLSTAVATHLQIAQQQNPNAAVVDVVRRKSNTCNNGSIPSSPLLHENRHPLKRRLLAAVEHLDESQASTSKTPKLETTKINVNVTNPVCVSLPTTYCKASVVPQRNFNNVSSINAVSEILIPATQTMVMITSHSTSHLASSKNGQMYQRIYPASTNPQGSSAAANKPYILTLNDASATRNDGMSRRSRMRNITTETFATLNKPQPMFCEHKPKLSMYSNWQQSAVDSEEAKLNLLYISTCSTKPRMGVKQLWRYTTALREMGVLKVTHSSFWDYSTKIRLRQNAAAIATTTASMHSQAVVATFVQERSSTVASTSATVSASNAISFISPNNLPNGKSDSDANISDKENMAVAEKDQNALTSFKEITDKQQSHGTRVANESAKTLYQKIVGGYFSNEVYVYVRGRGRGRYVCGRCGIRCKKPSMLKKHIKSHSDIRPYGCKQCNFNFKTKGNLTKHLQSKTHRRRIVEKEKQKIAVQDSDSDHDRLEIASLSGTASTFSNDPLSDDECSSDEELRTPCSDKNKNMYRKFGQENTLMERTAHTPPMLWIVGETVFDWSIPNCLRSCHSAPPSARYPSDGRKQQKLLETNFLLKKDTSEGDRSFEGEQPTTCVVSVAQALIPTTSDCSQLRSLPSFIAEQQPSVGAFFAKETMICDICKRVFRSSTEMTLHRKIHLIGPSNSRIRSYQCSECKYSARSRNTLQRHMEERHGIVESFQAEQLNDSDNGIYL</sequence>
<dbReference type="OrthoDB" id="10042249at2759"/>
<dbReference type="SUPFAM" id="SSF57667">
    <property type="entry name" value="beta-beta-alpha zinc fingers"/>
    <property type="match status" value="2"/>
</dbReference>
<dbReference type="InterPro" id="IPR051969">
    <property type="entry name" value="Zinc-finger_DNA-bd_regulators"/>
</dbReference>
<dbReference type="OMA" id="FYESHKP"/>
<dbReference type="Proteomes" id="UP000277928">
    <property type="component" value="Unassembled WGS sequence"/>
</dbReference>
<dbReference type="GO" id="GO:0000978">
    <property type="term" value="F:RNA polymerase II cis-regulatory region sequence-specific DNA binding"/>
    <property type="evidence" value="ECO:0007669"/>
    <property type="project" value="TreeGrafter"/>
</dbReference>
<dbReference type="InterPro" id="IPR013087">
    <property type="entry name" value="Znf_C2H2_type"/>
</dbReference>
<evidence type="ECO:0000256" key="10">
    <source>
        <dbReference type="SAM" id="MobiDB-lite"/>
    </source>
</evidence>
<dbReference type="GO" id="GO:0000981">
    <property type="term" value="F:DNA-binding transcription factor activity, RNA polymerase II-specific"/>
    <property type="evidence" value="ECO:0007669"/>
    <property type="project" value="TreeGrafter"/>
</dbReference>
<keyword evidence="4 9" id="KW-0863">Zinc-finger</keyword>
<dbReference type="GO" id="GO:0005634">
    <property type="term" value="C:nucleus"/>
    <property type="evidence" value="ECO:0007669"/>
    <property type="project" value="UniProtKB-SubCell"/>
</dbReference>
<reference evidence="12 13" key="1">
    <citation type="submission" date="2018-08" db="EMBL/GenBank/DDBJ databases">
        <authorList>
            <person name="Laetsch R D."/>
            <person name="Stevens L."/>
            <person name="Kumar S."/>
            <person name="Blaxter L. M."/>
        </authorList>
    </citation>
    <scope>NUCLEOTIDE SEQUENCE [LARGE SCALE GENOMIC DNA]</scope>
</reference>
<evidence type="ECO:0000256" key="1">
    <source>
        <dbReference type="ARBA" id="ARBA00004123"/>
    </source>
</evidence>
<dbReference type="FunFam" id="3.30.160.60:FF:000145">
    <property type="entry name" value="Zinc finger protein 574"/>
    <property type="match status" value="1"/>
</dbReference>
<feature type="domain" description="C2H2-type" evidence="11">
    <location>
        <begin position="1062"/>
        <end position="1084"/>
    </location>
</feature>
<dbReference type="PANTHER" id="PTHR45944:SF2">
    <property type="entry name" value="SCHNURRI, ISOFORM F"/>
    <property type="match status" value="1"/>
</dbReference>
<feature type="compositionally biased region" description="Basic and acidic residues" evidence="10">
    <location>
        <begin position="923"/>
        <end position="934"/>
    </location>
</feature>
<dbReference type="Gene3D" id="3.30.160.60">
    <property type="entry name" value="Classic Zinc Finger"/>
    <property type="match status" value="3"/>
</dbReference>
<dbReference type="SMART" id="SM00355">
    <property type="entry name" value="ZnF_C2H2"/>
    <property type="match status" value="5"/>
</dbReference>
<name>A0A3P7JZZ6_LITSI</name>
<evidence type="ECO:0000256" key="9">
    <source>
        <dbReference type="PROSITE-ProRule" id="PRU00042"/>
    </source>
</evidence>
<proteinExistence type="predicted"/>
<keyword evidence="3" id="KW-0677">Repeat</keyword>
<dbReference type="STRING" id="42156.A0A3P7JZZ6"/>
<dbReference type="PROSITE" id="PS00028">
    <property type="entry name" value="ZINC_FINGER_C2H2_1"/>
    <property type="match status" value="3"/>
</dbReference>
<dbReference type="Pfam" id="PF00096">
    <property type="entry name" value="zf-C2H2"/>
    <property type="match status" value="3"/>
</dbReference>
<evidence type="ECO:0000313" key="12">
    <source>
        <dbReference type="EMBL" id="VDM91966.1"/>
    </source>
</evidence>
<evidence type="ECO:0000256" key="7">
    <source>
        <dbReference type="ARBA" id="ARBA00023163"/>
    </source>
</evidence>
<keyword evidence="13" id="KW-1185">Reference proteome</keyword>
<dbReference type="GO" id="GO:0008270">
    <property type="term" value="F:zinc ion binding"/>
    <property type="evidence" value="ECO:0007669"/>
    <property type="project" value="UniProtKB-KW"/>
</dbReference>
<dbReference type="FunFam" id="3.30.160.60:FF:000594">
    <property type="entry name" value="Transcription factor HIVEP2"/>
    <property type="match status" value="1"/>
</dbReference>
<accession>A0A3P7JZZ6</accession>
<dbReference type="PANTHER" id="PTHR45944">
    <property type="entry name" value="SCHNURRI, ISOFORM F"/>
    <property type="match status" value="1"/>
</dbReference>
<evidence type="ECO:0000256" key="3">
    <source>
        <dbReference type="ARBA" id="ARBA00022737"/>
    </source>
</evidence>
<keyword evidence="7" id="KW-0804">Transcription</keyword>
<dbReference type="AlphaFoldDB" id="A0A3P7JZZ6"/>
<evidence type="ECO:0000256" key="5">
    <source>
        <dbReference type="ARBA" id="ARBA00022833"/>
    </source>
</evidence>
<gene>
    <name evidence="12" type="ORF">NLS_LOCUS9566</name>
</gene>
<evidence type="ECO:0000256" key="6">
    <source>
        <dbReference type="ARBA" id="ARBA00023015"/>
    </source>
</evidence>
<comment type="subcellular location">
    <subcellularLocation>
        <location evidence="1">Nucleus</location>
    </subcellularLocation>
</comment>
<evidence type="ECO:0000256" key="2">
    <source>
        <dbReference type="ARBA" id="ARBA00022723"/>
    </source>
</evidence>
<dbReference type="InterPro" id="IPR036236">
    <property type="entry name" value="Znf_C2H2_sf"/>
</dbReference>
<dbReference type="PROSITE" id="PS50157">
    <property type="entry name" value="ZINC_FINGER_C2H2_2"/>
    <property type="match status" value="4"/>
</dbReference>
<feature type="region of interest" description="Disordered" evidence="10">
    <location>
        <begin position="908"/>
        <end position="934"/>
    </location>
</feature>
<keyword evidence="6" id="KW-0805">Transcription regulation</keyword>
<evidence type="ECO:0000313" key="13">
    <source>
        <dbReference type="Proteomes" id="UP000277928"/>
    </source>
</evidence>
<evidence type="ECO:0000259" key="11">
    <source>
        <dbReference type="PROSITE" id="PS50157"/>
    </source>
</evidence>
<evidence type="ECO:0000256" key="4">
    <source>
        <dbReference type="ARBA" id="ARBA00022771"/>
    </source>
</evidence>
<feature type="domain" description="C2H2-type" evidence="11">
    <location>
        <begin position="1096"/>
        <end position="1119"/>
    </location>
</feature>
<feature type="domain" description="C2H2-type" evidence="11">
    <location>
        <begin position="849"/>
        <end position="873"/>
    </location>
</feature>